<protein>
    <recommendedName>
        <fullName evidence="2">Ice-binding protein C-terminal domain-containing protein</fullName>
    </recommendedName>
</protein>
<comment type="caution">
    <text evidence="3">The sequence shown here is derived from an EMBL/GenBank/DDBJ whole genome shotgun (WGS) entry which is preliminary data.</text>
</comment>
<dbReference type="EMBL" id="QFOD01000002">
    <property type="protein sequence ID" value="PZP35759.1"/>
    <property type="molecule type" value="Genomic_DNA"/>
</dbReference>
<feature type="domain" description="Ice-binding protein C-terminal" evidence="2">
    <location>
        <begin position="133"/>
        <end position="157"/>
    </location>
</feature>
<dbReference type="Pfam" id="PF07589">
    <property type="entry name" value="PEP-CTERM"/>
    <property type="match status" value="1"/>
</dbReference>
<proteinExistence type="predicted"/>
<dbReference type="AlphaFoldDB" id="A0A2W5G1D9"/>
<evidence type="ECO:0000256" key="1">
    <source>
        <dbReference type="SAM" id="SignalP"/>
    </source>
</evidence>
<sequence>MKFITTLIAGLSLFFAAAGMAQADTRYEIAAIDDVNGDPTFAGTMTTTAPFSLDYAFSVVDFELNYLTQNVTYTAANSTVLIEAQGLLFTANDASSSLELTFYPDGSYYSEYAVPGHNTVGDSGYFAFGELAPVPEPASVALLVAGLGVVGLRARRRQGRPA</sequence>
<name>A0A2W5G1D9_9BURK</name>
<organism evidence="3 4">
    <name type="scientific">Roseateles depolymerans</name>
    <dbReference type="NCBI Taxonomy" id="76731"/>
    <lineage>
        <taxon>Bacteria</taxon>
        <taxon>Pseudomonadati</taxon>
        <taxon>Pseudomonadota</taxon>
        <taxon>Betaproteobacteria</taxon>
        <taxon>Burkholderiales</taxon>
        <taxon>Sphaerotilaceae</taxon>
        <taxon>Roseateles</taxon>
    </lineage>
</organism>
<gene>
    <name evidence="3" type="ORF">DI603_03055</name>
</gene>
<keyword evidence="1" id="KW-0732">Signal</keyword>
<feature type="signal peptide" evidence="1">
    <location>
        <begin position="1"/>
        <end position="23"/>
    </location>
</feature>
<dbReference type="NCBIfam" id="TIGR02595">
    <property type="entry name" value="PEP_CTERM"/>
    <property type="match status" value="1"/>
</dbReference>
<evidence type="ECO:0000313" key="4">
    <source>
        <dbReference type="Proteomes" id="UP000249633"/>
    </source>
</evidence>
<evidence type="ECO:0000259" key="2">
    <source>
        <dbReference type="Pfam" id="PF07589"/>
    </source>
</evidence>
<dbReference type="Proteomes" id="UP000249633">
    <property type="component" value="Unassembled WGS sequence"/>
</dbReference>
<accession>A0A2W5G1D9</accession>
<dbReference type="InterPro" id="IPR013424">
    <property type="entry name" value="Ice-binding_C"/>
</dbReference>
<evidence type="ECO:0000313" key="3">
    <source>
        <dbReference type="EMBL" id="PZP35759.1"/>
    </source>
</evidence>
<feature type="chain" id="PRO_5016032622" description="Ice-binding protein C-terminal domain-containing protein" evidence="1">
    <location>
        <begin position="24"/>
        <end position="162"/>
    </location>
</feature>
<reference evidence="3 4" key="1">
    <citation type="submission" date="2017-08" db="EMBL/GenBank/DDBJ databases">
        <title>Infants hospitalized years apart are colonized by the same room-sourced microbial strains.</title>
        <authorList>
            <person name="Brooks B."/>
            <person name="Olm M.R."/>
            <person name="Firek B.A."/>
            <person name="Baker R."/>
            <person name="Thomas B.C."/>
            <person name="Morowitz M.J."/>
            <person name="Banfield J.F."/>
        </authorList>
    </citation>
    <scope>NUCLEOTIDE SEQUENCE [LARGE SCALE GENOMIC DNA]</scope>
    <source>
        <strain evidence="3">S2_012_000_R2_81</strain>
    </source>
</reference>